<dbReference type="InterPro" id="IPR006311">
    <property type="entry name" value="TAT_signal"/>
</dbReference>
<dbReference type="RefSeq" id="WP_204004516.1">
    <property type="nucleotide sequence ID" value="NZ_BOPG01000053.1"/>
</dbReference>
<evidence type="ECO:0000256" key="1">
    <source>
        <dbReference type="SAM" id="SignalP"/>
    </source>
</evidence>
<name>A0A8J3ZA21_9ACTN</name>
<keyword evidence="1" id="KW-0732">Signal</keyword>
<keyword evidence="3" id="KW-1185">Reference proteome</keyword>
<feature type="chain" id="PRO_5035255149" description="Tetratricopeptide repeat protein" evidence="1">
    <location>
        <begin position="38"/>
        <end position="434"/>
    </location>
</feature>
<gene>
    <name evidence="2" type="ORF">Vau01_078650</name>
</gene>
<reference evidence="2" key="1">
    <citation type="submission" date="2021-01" db="EMBL/GenBank/DDBJ databases">
        <title>Whole genome shotgun sequence of Virgisporangium aurantiacum NBRC 16421.</title>
        <authorList>
            <person name="Komaki H."/>
            <person name="Tamura T."/>
        </authorList>
    </citation>
    <scope>NUCLEOTIDE SEQUENCE</scope>
    <source>
        <strain evidence="2">NBRC 16421</strain>
    </source>
</reference>
<evidence type="ECO:0000313" key="2">
    <source>
        <dbReference type="EMBL" id="GIJ60349.1"/>
    </source>
</evidence>
<dbReference type="PROSITE" id="PS51318">
    <property type="entry name" value="TAT"/>
    <property type="match status" value="1"/>
</dbReference>
<sequence length="434" mass="47791">MTHDGEWDRRSLLRGVAVLTGAAVAAPLLGGAATALADTGDADGLYQAGKFEEAGRAYEEILKRDPANLHAARRRGLVALLANTFPEAEKYLTMALDLAPDDMQTNQFLGDCYTRQDKLAQSVPCWRAAGEDAYATWFAAVHGEAYQIHGDIARLKWLRLDPSPLVEASVNGGPTKRFMFYTGSPYLSLSSTVAKDAGLTPVYSQEIDFLDGRMWMHFGVLDSFTLGGIELRNIPVEWSESDTVSLDEHDHDGMIGTWVFHHFLTTFDYAGRWLILRRKTPETTANARADANRAGVKPLPLWLGREGASIHSRGSIDGSGPRVVGVNFGGTGEIAAGMAEETAKQLRIRIDYDRPIQTFAHSHPADVYPCYPRAIRLGVAVAKDAYSYANKRRSTVNPLGFDELGHFPHTFFKPYTVTLDFTEMNLYIARGTAT</sequence>
<dbReference type="SUPFAM" id="SSF48452">
    <property type="entry name" value="TPR-like"/>
    <property type="match status" value="1"/>
</dbReference>
<dbReference type="Pfam" id="PF13650">
    <property type="entry name" value="Asp_protease_2"/>
    <property type="match status" value="1"/>
</dbReference>
<dbReference type="Gene3D" id="1.25.40.10">
    <property type="entry name" value="Tetratricopeptide repeat domain"/>
    <property type="match status" value="1"/>
</dbReference>
<feature type="signal peptide" evidence="1">
    <location>
        <begin position="1"/>
        <end position="37"/>
    </location>
</feature>
<dbReference type="AlphaFoldDB" id="A0A8J3ZA21"/>
<dbReference type="Proteomes" id="UP000612585">
    <property type="component" value="Unassembled WGS sequence"/>
</dbReference>
<evidence type="ECO:0008006" key="4">
    <source>
        <dbReference type="Google" id="ProtNLM"/>
    </source>
</evidence>
<accession>A0A8J3ZA21</accession>
<evidence type="ECO:0000313" key="3">
    <source>
        <dbReference type="Proteomes" id="UP000612585"/>
    </source>
</evidence>
<dbReference type="Gene3D" id="2.40.70.10">
    <property type="entry name" value="Acid Proteases"/>
    <property type="match status" value="1"/>
</dbReference>
<protein>
    <recommendedName>
        <fullName evidence="4">Tetratricopeptide repeat protein</fullName>
    </recommendedName>
</protein>
<organism evidence="2 3">
    <name type="scientific">Virgisporangium aurantiacum</name>
    <dbReference type="NCBI Taxonomy" id="175570"/>
    <lineage>
        <taxon>Bacteria</taxon>
        <taxon>Bacillati</taxon>
        <taxon>Actinomycetota</taxon>
        <taxon>Actinomycetes</taxon>
        <taxon>Micromonosporales</taxon>
        <taxon>Micromonosporaceae</taxon>
        <taxon>Virgisporangium</taxon>
    </lineage>
</organism>
<dbReference type="InterPro" id="IPR021109">
    <property type="entry name" value="Peptidase_aspartic_dom_sf"/>
</dbReference>
<dbReference type="Pfam" id="PF13432">
    <property type="entry name" value="TPR_16"/>
    <property type="match status" value="1"/>
</dbReference>
<dbReference type="EMBL" id="BOPG01000053">
    <property type="protein sequence ID" value="GIJ60349.1"/>
    <property type="molecule type" value="Genomic_DNA"/>
</dbReference>
<proteinExistence type="predicted"/>
<dbReference type="InterPro" id="IPR011990">
    <property type="entry name" value="TPR-like_helical_dom_sf"/>
</dbReference>
<comment type="caution">
    <text evidence="2">The sequence shown here is derived from an EMBL/GenBank/DDBJ whole genome shotgun (WGS) entry which is preliminary data.</text>
</comment>